<sequence>MLYFSLVYCKSVIAGHDLFVWRRHPKPAPLGDTSLRQGISCSAPRTFNTPPSGGGKVIRTRVKFRGPSFKTRHMSCVLSVQRRLRDF</sequence>
<keyword evidence="2" id="KW-1185">Reference proteome</keyword>
<proteinExistence type="predicted"/>
<evidence type="ECO:0000313" key="1">
    <source>
        <dbReference type="EMBL" id="GFO48367.1"/>
    </source>
</evidence>
<gene>
    <name evidence="1" type="ORF">PoB_007487200</name>
</gene>
<comment type="caution">
    <text evidence="1">The sequence shown here is derived from an EMBL/GenBank/DDBJ whole genome shotgun (WGS) entry which is preliminary data.</text>
</comment>
<dbReference type="EMBL" id="BLXT01008388">
    <property type="protein sequence ID" value="GFO48367.1"/>
    <property type="molecule type" value="Genomic_DNA"/>
</dbReference>
<name>A0AAV4DWH3_9GAST</name>
<organism evidence="1 2">
    <name type="scientific">Plakobranchus ocellatus</name>
    <dbReference type="NCBI Taxonomy" id="259542"/>
    <lineage>
        <taxon>Eukaryota</taxon>
        <taxon>Metazoa</taxon>
        <taxon>Spiralia</taxon>
        <taxon>Lophotrochozoa</taxon>
        <taxon>Mollusca</taxon>
        <taxon>Gastropoda</taxon>
        <taxon>Heterobranchia</taxon>
        <taxon>Euthyneura</taxon>
        <taxon>Panpulmonata</taxon>
        <taxon>Sacoglossa</taxon>
        <taxon>Placobranchoidea</taxon>
        <taxon>Plakobranchidae</taxon>
        <taxon>Plakobranchus</taxon>
    </lineage>
</organism>
<evidence type="ECO:0000313" key="2">
    <source>
        <dbReference type="Proteomes" id="UP000735302"/>
    </source>
</evidence>
<reference evidence="1 2" key="1">
    <citation type="journal article" date="2021" name="Elife">
        <title>Chloroplast acquisition without the gene transfer in kleptoplastic sea slugs, Plakobranchus ocellatus.</title>
        <authorList>
            <person name="Maeda T."/>
            <person name="Takahashi S."/>
            <person name="Yoshida T."/>
            <person name="Shimamura S."/>
            <person name="Takaki Y."/>
            <person name="Nagai Y."/>
            <person name="Toyoda A."/>
            <person name="Suzuki Y."/>
            <person name="Arimoto A."/>
            <person name="Ishii H."/>
            <person name="Satoh N."/>
            <person name="Nishiyama T."/>
            <person name="Hasebe M."/>
            <person name="Maruyama T."/>
            <person name="Minagawa J."/>
            <person name="Obokata J."/>
            <person name="Shigenobu S."/>
        </authorList>
    </citation>
    <scope>NUCLEOTIDE SEQUENCE [LARGE SCALE GENOMIC DNA]</scope>
</reference>
<dbReference type="AlphaFoldDB" id="A0AAV4DWH3"/>
<protein>
    <recommendedName>
        <fullName evidence="3">Secreted protein</fullName>
    </recommendedName>
</protein>
<accession>A0AAV4DWH3</accession>
<evidence type="ECO:0008006" key="3">
    <source>
        <dbReference type="Google" id="ProtNLM"/>
    </source>
</evidence>
<dbReference type="Proteomes" id="UP000735302">
    <property type="component" value="Unassembled WGS sequence"/>
</dbReference>